<dbReference type="InterPro" id="IPR003838">
    <property type="entry name" value="ABC3_permease_C"/>
</dbReference>
<evidence type="ECO:0000256" key="11">
    <source>
        <dbReference type="SAM" id="Phobius"/>
    </source>
</evidence>
<keyword evidence="8 10" id="KW-0472">Membrane</keyword>
<sequence>MIKLIKSIPFHVKSAGKSVIRHLALTISSSSAVMVTLLLMSLFLLIAGNIGAFTKNIEEGLGILAEIDDSVSEQADLDALQQEIEALPHVEAVSFSSKDEQLDRFISNQDKSAQSLYEAYRGEGNPLHAAFDVSVDDGKNLETVQKALEKMDGRIVKADFGGTTTSDLVDGLSTVRIAGGALTLVLSCLAIFLISNTIKTTIYSRSHEIAIMRNVGATNGFIKMPFMIEGMIIGLIGAIIPMLITFFGYRYLYGVTGGKVLSSAMFTLQPIYPFVLQVCGLLLLAGIVVGLVGSFLAVTKYLRWKR</sequence>
<feature type="transmembrane region" description="Helical" evidence="11">
    <location>
        <begin position="177"/>
        <end position="195"/>
    </location>
</feature>
<evidence type="ECO:0000256" key="9">
    <source>
        <dbReference type="ARBA" id="ARBA00023306"/>
    </source>
</evidence>
<evidence type="ECO:0000313" key="15">
    <source>
        <dbReference type="Proteomes" id="UP001524435"/>
    </source>
</evidence>
<feature type="transmembrane region" description="Helical" evidence="11">
    <location>
        <begin position="231"/>
        <end position="251"/>
    </location>
</feature>
<feature type="domain" description="FtsX extracellular" evidence="13">
    <location>
        <begin position="73"/>
        <end position="153"/>
    </location>
</feature>
<evidence type="ECO:0000256" key="2">
    <source>
        <dbReference type="ARBA" id="ARBA00007379"/>
    </source>
</evidence>
<evidence type="ECO:0000256" key="3">
    <source>
        <dbReference type="ARBA" id="ARBA00021907"/>
    </source>
</evidence>
<reference evidence="14 15" key="1">
    <citation type="submission" date="2022-06" db="EMBL/GenBank/DDBJ databases">
        <title>Isolation of gut microbiota from human fecal samples.</title>
        <authorList>
            <person name="Pamer E.G."/>
            <person name="Barat B."/>
            <person name="Waligurski E."/>
            <person name="Medina S."/>
            <person name="Paddock L."/>
            <person name="Mostad J."/>
        </authorList>
    </citation>
    <scope>NUCLEOTIDE SEQUENCE [LARGE SCALE GENOMIC DNA]</scope>
    <source>
        <strain evidence="14 15">DFI.6.1</strain>
    </source>
</reference>
<evidence type="ECO:0000256" key="6">
    <source>
        <dbReference type="ARBA" id="ARBA00022692"/>
    </source>
</evidence>
<comment type="similarity">
    <text evidence="2 10">Belongs to the ABC-4 integral membrane protein family. FtsX subfamily.</text>
</comment>
<dbReference type="RefSeq" id="WP_178200399.1">
    <property type="nucleotide sequence ID" value="NZ_CANTYB010000009.1"/>
</dbReference>
<dbReference type="NCBIfam" id="NF038347">
    <property type="entry name" value="FtsX_Gpos"/>
    <property type="match status" value="1"/>
</dbReference>
<feature type="transmembrane region" description="Helical" evidence="11">
    <location>
        <begin position="23"/>
        <end position="46"/>
    </location>
</feature>
<keyword evidence="15" id="KW-1185">Reference proteome</keyword>
<keyword evidence="6 11" id="KW-0812">Transmembrane</keyword>
<evidence type="ECO:0000256" key="8">
    <source>
        <dbReference type="ARBA" id="ARBA00023136"/>
    </source>
</evidence>
<evidence type="ECO:0000256" key="10">
    <source>
        <dbReference type="PIRNR" id="PIRNR003097"/>
    </source>
</evidence>
<evidence type="ECO:0000259" key="12">
    <source>
        <dbReference type="Pfam" id="PF02687"/>
    </source>
</evidence>
<evidence type="ECO:0000256" key="5">
    <source>
        <dbReference type="ARBA" id="ARBA00022618"/>
    </source>
</evidence>
<evidence type="ECO:0000259" key="13">
    <source>
        <dbReference type="Pfam" id="PF18075"/>
    </source>
</evidence>
<comment type="function">
    <text evidence="10">Part of the ABC transporter FtsEX involved in asymmetric cellular division facilitating the initiation of sporulation.</text>
</comment>
<dbReference type="InterPro" id="IPR058204">
    <property type="entry name" value="FtsX_firmicutes-type"/>
</dbReference>
<proteinExistence type="inferred from homology"/>
<dbReference type="Proteomes" id="UP001524435">
    <property type="component" value="Unassembled WGS sequence"/>
</dbReference>
<dbReference type="PANTHER" id="PTHR47755:SF1">
    <property type="entry name" value="CELL DIVISION PROTEIN FTSX"/>
    <property type="match status" value="1"/>
</dbReference>
<keyword evidence="5 10" id="KW-0132">Cell division</keyword>
<evidence type="ECO:0000256" key="1">
    <source>
        <dbReference type="ARBA" id="ARBA00004651"/>
    </source>
</evidence>
<dbReference type="PANTHER" id="PTHR47755">
    <property type="entry name" value="CELL DIVISION PROTEIN FTSX"/>
    <property type="match status" value="1"/>
</dbReference>
<evidence type="ECO:0000313" key="14">
    <source>
        <dbReference type="EMBL" id="MCQ5122004.1"/>
    </source>
</evidence>
<organism evidence="14 15">
    <name type="scientific">Massilicoli timonensis</name>
    <dbReference type="NCBI Taxonomy" id="2015901"/>
    <lineage>
        <taxon>Bacteria</taxon>
        <taxon>Bacillati</taxon>
        <taxon>Bacillota</taxon>
        <taxon>Erysipelotrichia</taxon>
        <taxon>Erysipelotrichales</taxon>
        <taxon>Erysipelotrichaceae</taxon>
        <taxon>Massilicoli</taxon>
    </lineage>
</organism>
<accession>A0ABT1SLB7</accession>
<dbReference type="Pfam" id="PF18075">
    <property type="entry name" value="FtsX_ECD"/>
    <property type="match status" value="1"/>
</dbReference>
<evidence type="ECO:0000256" key="7">
    <source>
        <dbReference type="ARBA" id="ARBA00022989"/>
    </source>
</evidence>
<evidence type="ECO:0000256" key="4">
    <source>
        <dbReference type="ARBA" id="ARBA00022475"/>
    </source>
</evidence>
<comment type="caution">
    <text evidence="14">The sequence shown here is derived from an EMBL/GenBank/DDBJ whole genome shotgun (WGS) entry which is preliminary data.</text>
</comment>
<keyword evidence="9 10" id="KW-0131">Cell cycle</keyword>
<protein>
    <recommendedName>
        <fullName evidence="3 10">Cell division protein FtsX</fullName>
    </recommendedName>
</protein>
<gene>
    <name evidence="14" type="primary">ftsX</name>
    <name evidence="14" type="ORF">NE663_07000</name>
</gene>
<dbReference type="Gene3D" id="3.30.70.3040">
    <property type="match status" value="1"/>
</dbReference>
<dbReference type="EMBL" id="JANGCH010000008">
    <property type="protein sequence ID" value="MCQ5122004.1"/>
    <property type="molecule type" value="Genomic_DNA"/>
</dbReference>
<name>A0ABT1SLB7_9FIRM</name>
<dbReference type="Pfam" id="PF02687">
    <property type="entry name" value="FtsX"/>
    <property type="match status" value="1"/>
</dbReference>
<feature type="transmembrane region" description="Helical" evidence="11">
    <location>
        <begin position="271"/>
        <end position="298"/>
    </location>
</feature>
<keyword evidence="4 10" id="KW-1003">Cell membrane</keyword>
<feature type="domain" description="ABC3 transporter permease C-terminal" evidence="12">
    <location>
        <begin position="182"/>
        <end position="302"/>
    </location>
</feature>
<dbReference type="InterPro" id="IPR004513">
    <property type="entry name" value="FtsX"/>
</dbReference>
<dbReference type="InterPro" id="IPR040690">
    <property type="entry name" value="FtsX_ECD"/>
</dbReference>
<keyword evidence="7 11" id="KW-1133">Transmembrane helix</keyword>
<dbReference type="PIRSF" id="PIRSF003097">
    <property type="entry name" value="FtsX"/>
    <property type="match status" value="1"/>
</dbReference>
<comment type="subcellular location">
    <subcellularLocation>
        <location evidence="1">Cell membrane</location>
        <topology evidence="1">Multi-pass membrane protein</topology>
    </subcellularLocation>
</comment>